<evidence type="ECO:0000313" key="1">
    <source>
        <dbReference type="EMBL" id="UTI64727.1"/>
    </source>
</evidence>
<evidence type="ECO:0000313" key="2">
    <source>
        <dbReference type="Proteomes" id="UP001056035"/>
    </source>
</evidence>
<dbReference type="RefSeq" id="WP_254571425.1">
    <property type="nucleotide sequence ID" value="NZ_CP098502.1"/>
</dbReference>
<dbReference type="EMBL" id="CP098502">
    <property type="protein sequence ID" value="UTI64727.1"/>
    <property type="molecule type" value="Genomic_DNA"/>
</dbReference>
<sequence>MNWDVSYAAEEVALYQRTYSTLLRSRGETDLRVLESAHRAMGSSLHPHAGADDVLDLGAFMYATARLPAELFRATRIVMGQEAQQFARAGVGPLDEWTPVEAAARRRRWFAQPGDDADTYAVLLASTSDLDDLIPTLVAFQIEWNKLHRRLRSVGWPRPQRSPGAEDCTRALGGADDDWRRLQETWGTAFAARLGHVATHQLRWRIRMLGGSSAGYARMTRHWFRPVRAAVDATGLGDGPVYFVSSNTHSLANLVSGDARAMEDELVHWVRREGPRDLREELRAFEAGETRGAWDNFLYYAARDFHLAHPKLAGRRRDAERGAGVVHLGSTTALSVAAQVTALRDLDPARLDGRIGAVDPEALRRSRAVIVNVDYPLGLAAYNILREICEDADTLAAVYVLGKAATLNADVGDVLISSVVHDEHSATSYWLDNAFGVEDIAPYLRFGSGLDNQRAVTVKSTFLQNRAYLDFYYREQFTVVEMEAGPYCAAVYEVAESDRYPVGEHVNFAKLPIDFGIIHYASDTPYTQARTLGARGLSYRGMDSTYASSIAILRRVLAREGALEAPPTAETR</sequence>
<proteinExistence type="predicted"/>
<protein>
    <submittedName>
        <fullName evidence="1">Uncharacterized protein</fullName>
    </submittedName>
</protein>
<gene>
    <name evidence="1" type="ORF">NBH00_00615</name>
</gene>
<dbReference type="InterPro" id="IPR054204">
    <property type="entry name" value="DUF6909"/>
</dbReference>
<accession>A0ABY5DV58</accession>
<dbReference type="Pfam" id="PF21850">
    <property type="entry name" value="DUF6909"/>
    <property type="match status" value="1"/>
</dbReference>
<name>A0ABY5DV58_9ACTN</name>
<reference evidence="1 2" key="1">
    <citation type="submission" date="2022-06" db="EMBL/GenBank/DDBJ databases">
        <title>Paraconexibacter antarcticus.</title>
        <authorList>
            <person name="Kim C.S."/>
        </authorList>
    </citation>
    <scope>NUCLEOTIDE SEQUENCE [LARGE SCALE GENOMIC DNA]</scope>
    <source>
        <strain evidence="1 2">02-257</strain>
    </source>
</reference>
<keyword evidence="2" id="KW-1185">Reference proteome</keyword>
<organism evidence="1 2">
    <name type="scientific">Paraconexibacter antarcticus</name>
    <dbReference type="NCBI Taxonomy" id="2949664"/>
    <lineage>
        <taxon>Bacteria</taxon>
        <taxon>Bacillati</taxon>
        <taxon>Actinomycetota</taxon>
        <taxon>Thermoleophilia</taxon>
        <taxon>Solirubrobacterales</taxon>
        <taxon>Paraconexibacteraceae</taxon>
        <taxon>Paraconexibacter</taxon>
    </lineage>
</organism>
<dbReference type="Proteomes" id="UP001056035">
    <property type="component" value="Chromosome"/>
</dbReference>